<evidence type="ECO:0000313" key="1">
    <source>
        <dbReference type="EMBL" id="EYE91243.1"/>
    </source>
</evidence>
<accession>A0A017S2H7</accession>
<organism evidence="1 2">
    <name type="scientific">Aspergillus ruber (strain CBS 135680)</name>
    <dbReference type="NCBI Taxonomy" id="1388766"/>
    <lineage>
        <taxon>Eukaryota</taxon>
        <taxon>Fungi</taxon>
        <taxon>Dikarya</taxon>
        <taxon>Ascomycota</taxon>
        <taxon>Pezizomycotina</taxon>
        <taxon>Eurotiomycetes</taxon>
        <taxon>Eurotiomycetidae</taxon>
        <taxon>Eurotiales</taxon>
        <taxon>Aspergillaceae</taxon>
        <taxon>Aspergillus</taxon>
        <taxon>Aspergillus subgen. Aspergillus</taxon>
    </lineage>
</organism>
<proteinExistence type="predicted"/>
<dbReference type="AlphaFoldDB" id="A0A017S2H7"/>
<sequence length="255" mass="29231">MSMNTPAWDMMEGLLTMKTNLCKELCSHFNQRRLITRARLSFTYLRDQWNDKPEALKRRMDLKNELTHERDLALDACSFSGSIKSGLRFYNYSIAYGISTTNGLTSCRRFNAGLSSATYGDERNSVLRHSLVKLLVVFFTKSLRDDDKMDPNMGFTLTKPSNYIQSVFFLDMLKHERYQPPKLLTGSLPHPSFRKTANGTFSRTKPWLTIQICSIVSFGTLIHAVCRFAHVISIHTSGITETVIQMRQDGISHRE</sequence>
<name>A0A017S2H7_ASPRC</name>
<keyword evidence="2" id="KW-1185">Reference proteome</keyword>
<dbReference type="HOGENOM" id="CLU_1089817_0_0_1"/>
<dbReference type="EMBL" id="KK088447">
    <property type="protein sequence ID" value="EYE91243.1"/>
    <property type="molecule type" value="Genomic_DNA"/>
</dbReference>
<dbReference type="GeneID" id="63693229"/>
<dbReference type="Proteomes" id="UP000019804">
    <property type="component" value="Unassembled WGS sequence"/>
</dbReference>
<reference evidence="2" key="1">
    <citation type="journal article" date="2014" name="Nat. Commun.">
        <title>Genomic adaptations of the halophilic Dead Sea filamentous fungus Eurotium rubrum.</title>
        <authorList>
            <person name="Kis-Papo T."/>
            <person name="Weig A.R."/>
            <person name="Riley R."/>
            <person name="Persoh D."/>
            <person name="Salamov A."/>
            <person name="Sun H."/>
            <person name="Lipzen A."/>
            <person name="Wasser S.P."/>
            <person name="Rambold G."/>
            <person name="Grigoriev I.V."/>
            <person name="Nevo E."/>
        </authorList>
    </citation>
    <scope>NUCLEOTIDE SEQUENCE [LARGE SCALE GENOMIC DNA]</scope>
    <source>
        <strain evidence="2">CBS 135680</strain>
    </source>
</reference>
<protein>
    <submittedName>
        <fullName evidence="1">Uncharacterized protein</fullName>
    </submittedName>
</protein>
<dbReference type="RefSeq" id="XP_040634933.1">
    <property type="nucleotide sequence ID" value="XM_040778105.1"/>
</dbReference>
<gene>
    <name evidence="1" type="ORF">EURHEDRAFT_251045</name>
</gene>
<evidence type="ECO:0000313" key="2">
    <source>
        <dbReference type="Proteomes" id="UP000019804"/>
    </source>
</evidence>